<dbReference type="InterPro" id="IPR026278">
    <property type="entry name" value="KhtT"/>
</dbReference>
<dbReference type="Pfam" id="PF25991">
    <property type="entry name" value="KhtT_N"/>
    <property type="match status" value="1"/>
</dbReference>
<organism evidence="2 3">
    <name type="scientific">Cohnella kolymensis</name>
    <dbReference type="NCBI Taxonomy" id="1590652"/>
    <lineage>
        <taxon>Bacteria</taxon>
        <taxon>Bacillati</taxon>
        <taxon>Bacillota</taxon>
        <taxon>Bacilli</taxon>
        <taxon>Bacillales</taxon>
        <taxon>Paenibacillaceae</taxon>
        <taxon>Cohnella</taxon>
    </lineage>
</organism>
<dbReference type="Gene3D" id="3.30.70.1450">
    <property type="entry name" value="Regulator of K+ conductance, C-terminal domain"/>
    <property type="match status" value="1"/>
</dbReference>
<gene>
    <name evidence="2" type="ORF">SD71_18765</name>
</gene>
<dbReference type="PANTHER" id="PTHR43833:SF9">
    <property type="entry name" value="POTASSIUM CHANNEL PROTEIN YUGO-RELATED"/>
    <property type="match status" value="1"/>
</dbReference>
<sequence length="164" mass="18066">MNIRECDLPGIGKKYQVEARSGDKLVIIIHDDGRREMYHFDHEDPDDSISSVTLDDDESRLVASIVGGMTYKPQALETIEVAMDDLLIEWYKVQPNAKAIGQSLADLEVRPNTGASIIAAIERNGRKHITPGADYVVQAESTLIVAGERKNLNSFKQLLMNGGG</sequence>
<dbReference type="Proteomes" id="UP000054526">
    <property type="component" value="Unassembled WGS sequence"/>
</dbReference>
<dbReference type="PIRSF" id="PIRSF005028">
    <property type="entry name" value="KhtT"/>
    <property type="match status" value="1"/>
</dbReference>
<accession>A0ABR5A0H2</accession>
<dbReference type="RefSeq" id="WP_041066681.1">
    <property type="nucleotide sequence ID" value="NZ_JXAL01000029.1"/>
</dbReference>
<feature type="domain" description="RCK C-terminal" evidence="1">
    <location>
        <begin position="76"/>
        <end position="161"/>
    </location>
</feature>
<comment type="caution">
    <text evidence="2">The sequence shown here is derived from an EMBL/GenBank/DDBJ whole genome shotgun (WGS) entry which is preliminary data.</text>
</comment>
<dbReference type="SUPFAM" id="SSF116726">
    <property type="entry name" value="TrkA C-terminal domain-like"/>
    <property type="match status" value="1"/>
</dbReference>
<protein>
    <submittedName>
        <fullName evidence="2">K(+)/H(+) antiporter subunit KhtT</fullName>
    </submittedName>
</protein>
<proteinExistence type="predicted"/>
<reference evidence="2 3" key="1">
    <citation type="submission" date="2014-12" db="EMBL/GenBank/DDBJ databases">
        <title>Draft genome sequence of Cohnella kolymensis strain B-2846.</title>
        <authorList>
            <person name="Karlyshev A.V."/>
            <person name="Kudryashova E.B."/>
        </authorList>
    </citation>
    <scope>NUCLEOTIDE SEQUENCE [LARGE SCALE GENOMIC DNA]</scope>
    <source>
        <strain evidence="2 3">VKM B-2846</strain>
    </source>
</reference>
<keyword evidence="3" id="KW-1185">Reference proteome</keyword>
<dbReference type="Pfam" id="PF02080">
    <property type="entry name" value="TrkA_C"/>
    <property type="match status" value="1"/>
</dbReference>
<dbReference type="InterPro" id="IPR006037">
    <property type="entry name" value="RCK_C"/>
</dbReference>
<dbReference type="EMBL" id="JXAL01000029">
    <property type="protein sequence ID" value="KIL34531.1"/>
    <property type="molecule type" value="Genomic_DNA"/>
</dbReference>
<dbReference type="PROSITE" id="PS51202">
    <property type="entry name" value="RCK_C"/>
    <property type="match status" value="1"/>
</dbReference>
<dbReference type="PANTHER" id="PTHR43833">
    <property type="entry name" value="POTASSIUM CHANNEL PROTEIN 2-RELATED-RELATED"/>
    <property type="match status" value="1"/>
</dbReference>
<evidence type="ECO:0000313" key="2">
    <source>
        <dbReference type="EMBL" id="KIL34531.1"/>
    </source>
</evidence>
<dbReference type="InterPro" id="IPR050721">
    <property type="entry name" value="Trk_Ktr_HKT_K-transport"/>
</dbReference>
<evidence type="ECO:0000313" key="3">
    <source>
        <dbReference type="Proteomes" id="UP000054526"/>
    </source>
</evidence>
<name>A0ABR5A0H2_9BACL</name>
<dbReference type="InterPro" id="IPR036721">
    <property type="entry name" value="RCK_C_sf"/>
</dbReference>
<evidence type="ECO:0000259" key="1">
    <source>
        <dbReference type="PROSITE" id="PS51202"/>
    </source>
</evidence>
<dbReference type="InterPro" id="IPR058776">
    <property type="entry name" value="KhtT-like_N"/>
</dbReference>